<evidence type="ECO:0008006" key="5">
    <source>
        <dbReference type="Google" id="ProtNLM"/>
    </source>
</evidence>
<feature type="chain" id="PRO_5045708558" description="Integral membrane protein" evidence="2">
    <location>
        <begin position="22"/>
        <end position="300"/>
    </location>
</feature>
<evidence type="ECO:0000313" key="4">
    <source>
        <dbReference type="Proteomes" id="UP001501444"/>
    </source>
</evidence>
<comment type="caution">
    <text evidence="3">The sequence shown here is derived from an EMBL/GenBank/DDBJ whole genome shotgun (WGS) entry which is preliminary data.</text>
</comment>
<organism evidence="3 4">
    <name type="scientific">Dactylosporangium salmoneum</name>
    <dbReference type="NCBI Taxonomy" id="53361"/>
    <lineage>
        <taxon>Bacteria</taxon>
        <taxon>Bacillati</taxon>
        <taxon>Actinomycetota</taxon>
        <taxon>Actinomycetes</taxon>
        <taxon>Micromonosporales</taxon>
        <taxon>Micromonosporaceae</taxon>
        <taxon>Dactylosporangium</taxon>
    </lineage>
</organism>
<dbReference type="NCBIfam" id="NF038012">
    <property type="entry name" value="DMT_1"/>
    <property type="match status" value="1"/>
</dbReference>
<protein>
    <recommendedName>
        <fullName evidence="5">Integral membrane protein</fullName>
    </recommendedName>
</protein>
<dbReference type="Proteomes" id="UP001501444">
    <property type="component" value="Unassembled WGS sequence"/>
</dbReference>
<keyword evidence="1" id="KW-1133">Transmembrane helix</keyword>
<gene>
    <name evidence="3" type="ORF">GCM10010170_099550</name>
</gene>
<dbReference type="EMBL" id="BAAARV010000110">
    <property type="protein sequence ID" value="GAA2388255.1"/>
    <property type="molecule type" value="Genomic_DNA"/>
</dbReference>
<keyword evidence="1" id="KW-0812">Transmembrane</keyword>
<sequence length="300" mass="31339">MLAVVLAVFAAAMFTTSAAMQQRAAQRAAPDFAHRALPVRVVLLVRRLAKDKWWLAGWLFNIAAFAAHAVALHVGSLTVVQALLVSQLLFAMLTVRRPPLRAWLGTVAVCAGLALLVVARPAVPQHLDRHAVVPAVALGAAIMVLFVALAHLLPKRTEARLRGALAGVAAGVCTCLTAVFVVLVTDTLARDGVLGLAQDWSLLGLIASTTASALLTQDAFAAGSLPTALTAISITDPLCSAIFDATVFHVGWRDATWWPWSAVGVVALLILGVTLLAAARVAQRAAQTAQAAQLTVSQAP</sequence>
<feature type="transmembrane region" description="Helical" evidence="1">
    <location>
        <begin position="165"/>
        <end position="184"/>
    </location>
</feature>
<keyword evidence="4" id="KW-1185">Reference proteome</keyword>
<dbReference type="RefSeq" id="WP_344619753.1">
    <property type="nucleotide sequence ID" value="NZ_BAAARV010000110.1"/>
</dbReference>
<keyword evidence="1" id="KW-0472">Membrane</keyword>
<reference evidence="3 4" key="1">
    <citation type="journal article" date="2019" name="Int. J. Syst. Evol. Microbiol.">
        <title>The Global Catalogue of Microorganisms (GCM) 10K type strain sequencing project: providing services to taxonomists for standard genome sequencing and annotation.</title>
        <authorList>
            <consortium name="The Broad Institute Genomics Platform"/>
            <consortium name="The Broad Institute Genome Sequencing Center for Infectious Disease"/>
            <person name="Wu L."/>
            <person name="Ma J."/>
        </authorList>
    </citation>
    <scope>NUCLEOTIDE SEQUENCE [LARGE SCALE GENOMIC DNA]</scope>
    <source>
        <strain evidence="3 4">JCM 3272</strain>
    </source>
</reference>
<feature type="transmembrane region" description="Helical" evidence="1">
    <location>
        <begin position="100"/>
        <end position="119"/>
    </location>
</feature>
<dbReference type="PANTHER" id="PTHR40761:SF1">
    <property type="entry name" value="CONSERVED INTEGRAL MEMBRANE ALANINE VALINE AND LEUCINE RICH PROTEIN-RELATED"/>
    <property type="match status" value="1"/>
</dbReference>
<feature type="transmembrane region" description="Helical" evidence="1">
    <location>
        <begin position="54"/>
        <end position="80"/>
    </location>
</feature>
<evidence type="ECO:0000256" key="1">
    <source>
        <dbReference type="SAM" id="Phobius"/>
    </source>
</evidence>
<proteinExistence type="predicted"/>
<name>A0ABN3HUC5_9ACTN</name>
<feature type="signal peptide" evidence="2">
    <location>
        <begin position="1"/>
        <end position="21"/>
    </location>
</feature>
<accession>A0ABN3HUC5</accession>
<feature type="transmembrane region" description="Helical" evidence="1">
    <location>
        <begin position="257"/>
        <end position="278"/>
    </location>
</feature>
<feature type="transmembrane region" description="Helical" evidence="1">
    <location>
        <begin position="131"/>
        <end position="153"/>
    </location>
</feature>
<dbReference type="PANTHER" id="PTHR40761">
    <property type="entry name" value="CONSERVED INTEGRAL MEMBRANE ALANINE VALINE AND LEUCINE RICH PROTEIN-RELATED"/>
    <property type="match status" value="1"/>
</dbReference>
<evidence type="ECO:0000256" key="2">
    <source>
        <dbReference type="SAM" id="SignalP"/>
    </source>
</evidence>
<keyword evidence="2" id="KW-0732">Signal</keyword>
<evidence type="ECO:0000313" key="3">
    <source>
        <dbReference type="EMBL" id="GAA2388255.1"/>
    </source>
</evidence>